<keyword evidence="3" id="KW-1185">Reference proteome</keyword>
<dbReference type="RefSeq" id="WP_345519558.1">
    <property type="nucleotide sequence ID" value="NZ_BAABKM010000002.1"/>
</dbReference>
<protein>
    <recommendedName>
        <fullName evidence="4">Integral membrane protein</fullName>
    </recommendedName>
</protein>
<gene>
    <name evidence="2" type="ORF">GCM10023349_08370</name>
</gene>
<feature type="transmembrane region" description="Helical" evidence="1">
    <location>
        <begin position="45"/>
        <end position="67"/>
    </location>
</feature>
<keyword evidence="1" id="KW-0812">Transmembrane</keyword>
<evidence type="ECO:0008006" key="4">
    <source>
        <dbReference type="Google" id="ProtNLM"/>
    </source>
</evidence>
<evidence type="ECO:0000313" key="2">
    <source>
        <dbReference type="EMBL" id="GAA4695436.1"/>
    </source>
</evidence>
<name>A0ABP8WY07_9ACTN</name>
<keyword evidence="1" id="KW-0472">Membrane</keyword>
<feature type="transmembrane region" description="Helical" evidence="1">
    <location>
        <begin position="99"/>
        <end position="119"/>
    </location>
</feature>
<comment type="caution">
    <text evidence="2">The sequence shown here is derived from an EMBL/GenBank/DDBJ whole genome shotgun (WGS) entry which is preliminary data.</text>
</comment>
<sequence>MSLRPTTNRPAPLVVAASLVVVEGLLLLVFAVLEIAHLDADRVAMGATTGIFFVVYGAGLLVCAWSLVRGQSWARSPVVLTQLIGLGVAWSFRGGDTTGVAIAIAVVAALVLVGIFHPASLEALADEDPDLDR</sequence>
<proteinExistence type="predicted"/>
<evidence type="ECO:0000256" key="1">
    <source>
        <dbReference type="SAM" id="Phobius"/>
    </source>
</evidence>
<evidence type="ECO:0000313" key="3">
    <source>
        <dbReference type="Proteomes" id="UP001499974"/>
    </source>
</evidence>
<organism evidence="2 3">
    <name type="scientific">Nocardioides conyzicola</name>
    <dbReference type="NCBI Taxonomy" id="1651781"/>
    <lineage>
        <taxon>Bacteria</taxon>
        <taxon>Bacillati</taxon>
        <taxon>Actinomycetota</taxon>
        <taxon>Actinomycetes</taxon>
        <taxon>Propionibacteriales</taxon>
        <taxon>Nocardioidaceae</taxon>
        <taxon>Nocardioides</taxon>
    </lineage>
</organism>
<dbReference type="EMBL" id="BAABKM010000002">
    <property type="protein sequence ID" value="GAA4695436.1"/>
    <property type="molecule type" value="Genomic_DNA"/>
</dbReference>
<reference evidence="3" key="1">
    <citation type="journal article" date="2019" name="Int. J. Syst. Evol. Microbiol.">
        <title>The Global Catalogue of Microorganisms (GCM) 10K type strain sequencing project: providing services to taxonomists for standard genome sequencing and annotation.</title>
        <authorList>
            <consortium name="The Broad Institute Genomics Platform"/>
            <consortium name="The Broad Institute Genome Sequencing Center for Infectious Disease"/>
            <person name="Wu L."/>
            <person name="Ma J."/>
        </authorList>
    </citation>
    <scope>NUCLEOTIDE SEQUENCE [LARGE SCALE GENOMIC DNA]</scope>
    <source>
        <strain evidence="3">JCM 18531</strain>
    </source>
</reference>
<accession>A0ABP8WY07</accession>
<feature type="transmembrane region" description="Helical" evidence="1">
    <location>
        <begin position="12"/>
        <end position="33"/>
    </location>
</feature>
<keyword evidence="1" id="KW-1133">Transmembrane helix</keyword>
<dbReference type="Proteomes" id="UP001499974">
    <property type="component" value="Unassembled WGS sequence"/>
</dbReference>